<accession>A0A540LF08</accession>
<organism evidence="2 3">
    <name type="scientific">Malus baccata</name>
    <name type="common">Siberian crab apple</name>
    <name type="synonym">Pyrus baccata</name>
    <dbReference type="NCBI Taxonomy" id="106549"/>
    <lineage>
        <taxon>Eukaryota</taxon>
        <taxon>Viridiplantae</taxon>
        <taxon>Streptophyta</taxon>
        <taxon>Embryophyta</taxon>
        <taxon>Tracheophyta</taxon>
        <taxon>Spermatophyta</taxon>
        <taxon>Magnoliopsida</taxon>
        <taxon>eudicotyledons</taxon>
        <taxon>Gunneridae</taxon>
        <taxon>Pentapetalae</taxon>
        <taxon>rosids</taxon>
        <taxon>fabids</taxon>
        <taxon>Rosales</taxon>
        <taxon>Rosaceae</taxon>
        <taxon>Amygdaloideae</taxon>
        <taxon>Maleae</taxon>
        <taxon>Malus</taxon>
    </lineage>
</organism>
<dbReference type="Proteomes" id="UP000315295">
    <property type="component" value="Unassembled WGS sequence"/>
</dbReference>
<evidence type="ECO:0000313" key="3">
    <source>
        <dbReference type="Proteomes" id="UP000315295"/>
    </source>
</evidence>
<feature type="compositionally biased region" description="Basic and acidic residues" evidence="1">
    <location>
        <begin position="1"/>
        <end position="25"/>
    </location>
</feature>
<keyword evidence="3" id="KW-1185">Reference proteome</keyword>
<comment type="caution">
    <text evidence="2">The sequence shown here is derived from an EMBL/GenBank/DDBJ whole genome shotgun (WGS) entry which is preliminary data.</text>
</comment>
<dbReference type="EMBL" id="VIEB01000615">
    <property type="protein sequence ID" value="TQD84909.1"/>
    <property type="molecule type" value="Genomic_DNA"/>
</dbReference>
<dbReference type="AlphaFoldDB" id="A0A540LF08"/>
<gene>
    <name evidence="2" type="ORF">C1H46_029522</name>
</gene>
<protein>
    <submittedName>
        <fullName evidence="2">Uncharacterized protein</fullName>
    </submittedName>
</protein>
<reference evidence="2 3" key="1">
    <citation type="journal article" date="2019" name="G3 (Bethesda)">
        <title>Sequencing of a Wild Apple (Malus baccata) Genome Unravels the Differences Between Cultivated and Wild Apple Species Regarding Disease Resistance and Cold Tolerance.</title>
        <authorList>
            <person name="Chen X."/>
        </authorList>
    </citation>
    <scope>NUCLEOTIDE SEQUENCE [LARGE SCALE GENOMIC DNA]</scope>
    <source>
        <strain evidence="3">cv. Shandingzi</strain>
        <tissue evidence="2">Leaves</tissue>
    </source>
</reference>
<sequence>MSAQLRKHDDESLKLRNDVDNDEANHLLQPQSLSLSSSIWDDEEEVEFEA</sequence>
<feature type="region of interest" description="Disordered" evidence="1">
    <location>
        <begin position="1"/>
        <end position="28"/>
    </location>
</feature>
<evidence type="ECO:0000256" key="1">
    <source>
        <dbReference type="SAM" id="MobiDB-lite"/>
    </source>
</evidence>
<proteinExistence type="predicted"/>
<name>A0A540LF08_MALBA</name>
<evidence type="ECO:0000313" key="2">
    <source>
        <dbReference type="EMBL" id="TQD84909.1"/>
    </source>
</evidence>